<organism evidence="4 5">
    <name type="scientific">Phaedon cochleariae</name>
    <name type="common">Mustard beetle</name>
    <dbReference type="NCBI Taxonomy" id="80249"/>
    <lineage>
        <taxon>Eukaryota</taxon>
        <taxon>Metazoa</taxon>
        <taxon>Ecdysozoa</taxon>
        <taxon>Arthropoda</taxon>
        <taxon>Hexapoda</taxon>
        <taxon>Insecta</taxon>
        <taxon>Pterygota</taxon>
        <taxon>Neoptera</taxon>
        <taxon>Endopterygota</taxon>
        <taxon>Coleoptera</taxon>
        <taxon>Polyphaga</taxon>
        <taxon>Cucujiformia</taxon>
        <taxon>Chrysomeloidea</taxon>
        <taxon>Chrysomelidae</taxon>
        <taxon>Chrysomelinae</taxon>
        <taxon>Chrysomelini</taxon>
        <taxon>Phaedon</taxon>
    </lineage>
</organism>
<dbReference type="InterPro" id="IPR033116">
    <property type="entry name" value="TRYPSIN_SER"/>
</dbReference>
<keyword evidence="5" id="KW-1185">Reference proteome</keyword>
<dbReference type="Pfam" id="PF00089">
    <property type="entry name" value="Trypsin"/>
    <property type="match status" value="1"/>
</dbReference>
<dbReference type="SMART" id="SM00020">
    <property type="entry name" value="Tryp_SPc"/>
    <property type="match status" value="1"/>
</dbReference>
<dbReference type="PANTHER" id="PTHR24253:SF46">
    <property type="entry name" value="SERINE PROTEASE P83"/>
    <property type="match status" value="1"/>
</dbReference>
<dbReference type="InterPro" id="IPR001254">
    <property type="entry name" value="Trypsin_dom"/>
</dbReference>
<dbReference type="SUPFAM" id="SSF50494">
    <property type="entry name" value="Trypsin-like serine proteases"/>
    <property type="match status" value="1"/>
</dbReference>
<feature type="domain" description="Peptidase S1" evidence="3">
    <location>
        <begin position="1"/>
        <end position="149"/>
    </location>
</feature>
<dbReference type="EMBL" id="OU896710">
    <property type="protein sequence ID" value="CAG9820824.1"/>
    <property type="molecule type" value="Genomic_DNA"/>
</dbReference>
<evidence type="ECO:0000259" key="3">
    <source>
        <dbReference type="PROSITE" id="PS50240"/>
    </source>
</evidence>
<evidence type="ECO:0000313" key="5">
    <source>
        <dbReference type="Proteomes" id="UP001153737"/>
    </source>
</evidence>
<dbReference type="InterPro" id="IPR009003">
    <property type="entry name" value="Peptidase_S1_PA"/>
</dbReference>
<reference evidence="4" key="1">
    <citation type="submission" date="2022-01" db="EMBL/GenBank/DDBJ databases">
        <authorList>
            <person name="King R."/>
        </authorList>
    </citation>
    <scope>NUCLEOTIDE SEQUENCE</scope>
</reference>
<dbReference type="CDD" id="cd00190">
    <property type="entry name" value="Tryp_SPc"/>
    <property type="match status" value="1"/>
</dbReference>
<dbReference type="FunFam" id="2.40.10.10:FF:000002">
    <property type="entry name" value="Transmembrane protease serine"/>
    <property type="match status" value="1"/>
</dbReference>
<evidence type="ECO:0000313" key="4">
    <source>
        <dbReference type="EMBL" id="CAG9820824.1"/>
    </source>
</evidence>
<keyword evidence="1" id="KW-1015">Disulfide bond</keyword>
<dbReference type="Gene3D" id="2.40.10.10">
    <property type="entry name" value="Trypsin-like serine proteases"/>
    <property type="match status" value="1"/>
</dbReference>
<dbReference type="PANTHER" id="PTHR24253">
    <property type="entry name" value="TRANSMEMBRANE PROTEASE SERINE"/>
    <property type="match status" value="1"/>
</dbReference>
<proteinExistence type="inferred from homology"/>
<name>A0A9N9SF99_PHACE</name>
<dbReference type="PRINTS" id="PR00722">
    <property type="entry name" value="CHYMOTRYPSIN"/>
</dbReference>
<dbReference type="OrthoDB" id="9425590at2759"/>
<dbReference type="Proteomes" id="UP001153737">
    <property type="component" value="Chromosome 4"/>
</dbReference>
<evidence type="ECO:0000256" key="2">
    <source>
        <dbReference type="ARBA" id="ARBA00024195"/>
    </source>
</evidence>
<dbReference type="InterPro" id="IPR043504">
    <property type="entry name" value="Peptidase_S1_PA_chymotrypsin"/>
</dbReference>
<dbReference type="PROSITE" id="PS00135">
    <property type="entry name" value="TRYPSIN_SER"/>
    <property type="match status" value="1"/>
</dbReference>
<sequence length="150" mass="16155">MLNRSLKHKSIPSTDRFDVAVLRLDRAAHNLPHIVPICLPPKGDNFLGEVGVAAGWGALSPGSRLRPQTLQAVQGISVTIYDEMMCAGYKNGGRDSCQGDSGGPLMLQRTGRWFLIGIVSAGYSCAQQGQPGIYHRVAHTVDWITRAIGS</sequence>
<dbReference type="InterPro" id="IPR001314">
    <property type="entry name" value="Peptidase_S1A"/>
</dbReference>
<gene>
    <name evidence="4" type="ORF">PHAECO_LOCUS8290</name>
</gene>
<dbReference type="PROSITE" id="PS50240">
    <property type="entry name" value="TRYPSIN_DOM"/>
    <property type="match status" value="1"/>
</dbReference>
<comment type="similarity">
    <text evidence="2">Belongs to the peptidase S1 family. CLIP subfamily.</text>
</comment>
<dbReference type="GO" id="GO:0004252">
    <property type="term" value="F:serine-type endopeptidase activity"/>
    <property type="evidence" value="ECO:0007669"/>
    <property type="project" value="InterPro"/>
</dbReference>
<dbReference type="GO" id="GO:0006508">
    <property type="term" value="P:proteolysis"/>
    <property type="evidence" value="ECO:0007669"/>
    <property type="project" value="InterPro"/>
</dbReference>
<evidence type="ECO:0000256" key="1">
    <source>
        <dbReference type="ARBA" id="ARBA00023157"/>
    </source>
</evidence>
<accession>A0A9N9SF99</accession>
<reference evidence="4" key="2">
    <citation type="submission" date="2022-10" db="EMBL/GenBank/DDBJ databases">
        <authorList>
            <consortium name="ENA_rothamsted_submissions"/>
            <consortium name="culmorum"/>
            <person name="King R."/>
        </authorList>
    </citation>
    <scope>NUCLEOTIDE SEQUENCE</scope>
</reference>
<protein>
    <recommendedName>
        <fullName evidence="3">Peptidase S1 domain-containing protein</fullName>
    </recommendedName>
</protein>
<dbReference type="AlphaFoldDB" id="A0A9N9SF99"/>